<dbReference type="PANTHER" id="PTHR43736:SF1">
    <property type="entry name" value="DIHYDRONEOPTERIN TRIPHOSPHATE DIPHOSPHATASE"/>
    <property type="match status" value="1"/>
</dbReference>
<protein>
    <submittedName>
        <fullName evidence="3">NUDIX domain-containing protein</fullName>
    </submittedName>
</protein>
<name>A0A6N7PV33_9BACT</name>
<gene>
    <name evidence="3" type="ORF">GF068_22490</name>
</gene>
<dbReference type="SUPFAM" id="SSF55811">
    <property type="entry name" value="Nudix"/>
    <property type="match status" value="1"/>
</dbReference>
<dbReference type="PROSITE" id="PS51462">
    <property type="entry name" value="NUDIX"/>
    <property type="match status" value="1"/>
</dbReference>
<dbReference type="PANTHER" id="PTHR43736">
    <property type="entry name" value="ADP-RIBOSE PYROPHOSPHATASE"/>
    <property type="match status" value="1"/>
</dbReference>
<dbReference type="Pfam" id="PF00293">
    <property type="entry name" value="NUDIX"/>
    <property type="match status" value="1"/>
</dbReference>
<dbReference type="InterPro" id="IPR000086">
    <property type="entry name" value="NUDIX_hydrolase_dom"/>
</dbReference>
<sequence>MIRRAFSVAVYPRHEGRVLLIRHRRLGLWLPPGGEMLPDETPLEAAARELREETGLVGRFPVVSDVDGTPPGFIGYEEHPAGSKGIHLNFVFVADVDTDEVHPNDEFEEWRWVAHFDDVGGPPNVAQLGRIALAARPRG</sequence>
<evidence type="ECO:0000259" key="2">
    <source>
        <dbReference type="PROSITE" id="PS51462"/>
    </source>
</evidence>
<dbReference type="PROSITE" id="PS00893">
    <property type="entry name" value="NUDIX_BOX"/>
    <property type="match status" value="1"/>
</dbReference>
<evidence type="ECO:0000256" key="1">
    <source>
        <dbReference type="ARBA" id="ARBA00022801"/>
    </source>
</evidence>
<dbReference type="GO" id="GO:0016787">
    <property type="term" value="F:hydrolase activity"/>
    <property type="evidence" value="ECO:0007669"/>
    <property type="project" value="UniProtKB-KW"/>
</dbReference>
<dbReference type="Gene3D" id="3.90.79.10">
    <property type="entry name" value="Nucleoside Triphosphate Pyrophosphohydrolase"/>
    <property type="match status" value="1"/>
</dbReference>
<reference evidence="3 4" key="1">
    <citation type="submission" date="2019-10" db="EMBL/GenBank/DDBJ databases">
        <title>A soil myxobacterium in the family Polyangiaceae.</title>
        <authorList>
            <person name="Li Y."/>
            <person name="Wang J."/>
        </authorList>
    </citation>
    <scope>NUCLEOTIDE SEQUENCE [LARGE SCALE GENOMIC DNA]</scope>
    <source>
        <strain evidence="3 4">DSM 14734</strain>
    </source>
</reference>
<dbReference type="RefSeq" id="WP_153821492.1">
    <property type="nucleotide sequence ID" value="NZ_WJIE01000006.1"/>
</dbReference>
<dbReference type="Proteomes" id="UP000440224">
    <property type="component" value="Unassembled WGS sequence"/>
</dbReference>
<evidence type="ECO:0000313" key="4">
    <source>
        <dbReference type="Proteomes" id="UP000440224"/>
    </source>
</evidence>
<dbReference type="InterPro" id="IPR015797">
    <property type="entry name" value="NUDIX_hydrolase-like_dom_sf"/>
</dbReference>
<comment type="caution">
    <text evidence="3">The sequence shown here is derived from an EMBL/GenBank/DDBJ whole genome shotgun (WGS) entry which is preliminary data.</text>
</comment>
<proteinExistence type="predicted"/>
<keyword evidence="1" id="KW-0378">Hydrolase</keyword>
<feature type="domain" description="Nudix hydrolase" evidence="2">
    <location>
        <begin position="1"/>
        <end position="137"/>
    </location>
</feature>
<keyword evidence="4" id="KW-1185">Reference proteome</keyword>
<dbReference type="InterPro" id="IPR020084">
    <property type="entry name" value="NUDIX_hydrolase_CS"/>
</dbReference>
<dbReference type="AlphaFoldDB" id="A0A6N7PV33"/>
<evidence type="ECO:0000313" key="3">
    <source>
        <dbReference type="EMBL" id="MRG94666.1"/>
    </source>
</evidence>
<accession>A0A6N7PV33</accession>
<organism evidence="3 4">
    <name type="scientific">Polyangium spumosum</name>
    <dbReference type="NCBI Taxonomy" id="889282"/>
    <lineage>
        <taxon>Bacteria</taxon>
        <taxon>Pseudomonadati</taxon>
        <taxon>Myxococcota</taxon>
        <taxon>Polyangia</taxon>
        <taxon>Polyangiales</taxon>
        <taxon>Polyangiaceae</taxon>
        <taxon>Polyangium</taxon>
    </lineage>
</organism>
<dbReference type="EMBL" id="WJIE01000006">
    <property type="protein sequence ID" value="MRG94666.1"/>
    <property type="molecule type" value="Genomic_DNA"/>
</dbReference>
<dbReference type="OrthoDB" id="5511555at2"/>